<accession>A0A4Y8S4L0</accession>
<comment type="caution">
    <text evidence="2">The sequence shown here is derived from an EMBL/GenBank/DDBJ whole genome shotgun (WGS) entry which is preliminary data.</text>
</comment>
<dbReference type="Gene3D" id="1.25.40.10">
    <property type="entry name" value="Tetratricopeptide repeat domain"/>
    <property type="match status" value="1"/>
</dbReference>
<keyword evidence="1" id="KW-0732">Signal</keyword>
<keyword evidence="3" id="KW-1185">Reference proteome</keyword>
<dbReference type="InterPro" id="IPR029052">
    <property type="entry name" value="Metallo-depent_PP-like"/>
</dbReference>
<reference evidence="2 3" key="1">
    <citation type="journal article" date="2017" name="Int. J. Syst. Evol. Microbiol.">
        <title>Mucilaginibacterpsychrotolerans sp. nov., isolated from peatlands.</title>
        <authorList>
            <person name="Deng Y."/>
            <person name="Shen L."/>
            <person name="Xu B."/>
            <person name="Liu Y."/>
            <person name="Gu Z."/>
            <person name="Liu H."/>
            <person name="Zhou Y."/>
        </authorList>
    </citation>
    <scope>NUCLEOTIDE SEQUENCE [LARGE SCALE GENOMIC DNA]</scope>
    <source>
        <strain evidence="2 3">NH7-4</strain>
    </source>
</reference>
<organism evidence="2 3">
    <name type="scientific">Mucilaginibacter psychrotolerans</name>
    <dbReference type="NCBI Taxonomy" id="1524096"/>
    <lineage>
        <taxon>Bacteria</taxon>
        <taxon>Pseudomonadati</taxon>
        <taxon>Bacteroidota</taxon>
        <taxon>Sphingobacteriia</taxon>
        <taxon>Sphingobacteriales</taxon>
        <taxon>Sphingobacteriaceae</taxon>
        <taxon>Mucilaginibacter</taxon>
    </lineage>
</organism>
<evidence type="ECO:0008006" key="4">
    <source>
        <dbReference type="Google" id="ProtNLM"/>
    </source>
</evidence>
<dbReference type="OrthoDB" id="790633at2"/>
<evidence type="ECO:0000256" key="1">
    <source>
        <dbReference type="SAM" id="SignalP"/>
    </source>
</evidence>
<feature type="signal peptide" evidence="1">
    <location>
        <begin position="1"/>
        <end position="27"/>
    </location>
</feature>
<evidence type="ECO:0000313" key="3">
    <source>
        <dbReference type="Proteomes" id="UP000297540"/>
    </source>
</evidence>
<dbReference type="InterPro" id="IPR011990">
    <property type="entry name" value="TPR-like_helical_dom_sf"/>
</dbReference>
<proteinExistence type="predicted"/>
<dbReference type="RefSeq" id="WP_133236141.1">
    <property type="nucleotide sequence ID" value="NZ_SOZE01000042.1"/>
</dbReference>
<sequence>MVPHFFKRLKNIVAVLSAMAAATNAFANVNAIDFSKIPDAAKLAPQITFLKTNYRLYNHWVHDWQYDIPKEKTVNTLTSLYQALEKNTAKNEETYLLLGDIAHYLYNMEIEEYYQKALDNYKQAQLLAAGDYRAYWFMGNHYSLSARQLDGFDAYATALKLLPADAKSPEFWADYSVACTNAGMVSTARYAASRAAKIDDGMQHLDEQLLPIAPAYYKAAPPDTTLQAKDIWTTYTNSSKVVLDNWLMGIKVAIDSSWSLKAGGYDHHLSYLVLNPTLATDAKGKKIGYTMLFMMKHAEPGETLQGYLDKLTSKYTNRKPVSFTAGGFSSMLAYEINDPASYRDIGGGHFYEVAIERDAPEFPGMKLEKPAETPTNGDNSGQVNYYRAEQKYARAKGKIFYLILLDTCGNIFDQSVKTFRDLLGNNLIIE</sequence>
<dbReference type="SUPFAM" id="SSF56300">
    <property type="entry name" value="Metallo-dependent phosphatases"/>
    <property type="match status" value="1"/>
</dbReference>
<dbReference type="Proteomes" id="UP000297540">
    <property type="component" value="Unassembled WGS sequence"/>
</dbReference>
<gene>
    <name evidence="2" type="ORF">E2R66_25150</name>
</gene>
<evidence type="ECO:0000313" key="2">
    <source>
        <dbReference type="EMBL" id="TFF33565.1"/>
    </source>
</evidence>
<name>A0A4Y8S4L0_9SPHI</name>
<protein>
    <recommendedName>
        <fullName evidence="4">Tetratricopeptide repeat protein</fullName>
    </recommendedName>
</protein>
<dbReference type="AlphaFoldDB" id="A0A4Y8S4L0"/>
<dbReference type="EMBL" id="SOZE01000042">
    <property type="protein sequence ID" value="TFF33565.1"/>
    <property type="molecule type" value="Genomic_DNA"/>
</dbReference>
<feature type="chain" id="PRO_5021339595" description="Tetratricopeptide repeat protein" evidence="1">
    <location>
        <begin position="28"/>
        <end position="430"/>
    </location>
</feature>